<evidence type="ECO:0000313" key="2">
    <source>
        <dbReference type="Proteomes" id="UP001042704"/>
    </source>
</evidence>
<dbReference type="RefSeq" id="WP_265581432.1">
    <property type="nucleotide sequence ID" value="NZ_CP036172.1"/>
</dbReference>
<name>A0A8A3S2J6_9EURY</name>
<organism evidence="1 2">
    <name type="scientific">Methanofollis aquaemaris</name>
    <dbReference type="NCBI Taxonomy" id="126734"/>
    <lineage>
        <taxon>Archaea</taxon>
        <taxon>Methanobacteriati</taxon>
        <taxon>Methanobacteriota</taxon>
        <taxon>Stenosarchaea group</taxon>
        <taxon>Methanomicrobia</taxon>
        <taxon>Methanomicrobiales</taxon>
        <taxon>Methanomicrobiaceae</taxon>
        <taxon>Methanofollis</taxon>
    </lineage>
</organism>
<gene>
    <name evidence="1" type="ORF">RJ40_00735</name>
</gene>
<dbReference type="KEGG" id="maqe:RJ40_00735"/>
<reference evidence="1" key="2">
    <citation type="submission" date="2019-02" db="EMBL/GenBank/DDBJ databases">
        <authorList>
            <person name="Chen S.-C."/>
            <person name="Chien H.-H."/>
            <person name="Lai M.-C."/>
        </authorList>
    </citation>
    <scope>NUCLEOTIDE SEQUENCE</scope>
    <source>
        <strain evidence="1">N2F9704</strain>
    </source>
</reference>
<proteinExistence type="predicted"/>
<protein>
    <submittedName>
        <fullName evidence="1">Uncharacterized protein</fullName>
    </submittedName>
</protein>
<dbReference type="AlphaFoldDB" id="A0A8A3S2J6"/>
<sequence>MKRSSFSLIVAVVLGLFLLTAGCLQAQSGTITPVTDAATPSPEVTSPSTPDIVGVWTGTTTGYTTAAGFRESNTSYTITAQKGPAFTGSKVYTRWDGLEYSENLSGVISSAGEISIVEHDDGYTFGTFIGPDEIELRHLQDGDNAMAFIVRLSRDKN</sequence>
<dbReference type="GeneID" id="76422833"/>
<reference evidence="1" key="1">
    <citation type="journal article" date="2001" name="Int. J. Syst. Evol. Microbiol.">
        <title>Methanofollis aquaemaris sp. nov., a methanogen isolated from an aquaculture fish pond.</title>
        <authorList>
            <person name="Lai M.C."/>
            <person name="Chen S.C."/>
        </authorList>
    </citation>
    <scope>NUCLEOTIDE SEQUENCE</scope>
    <source>
        <strain evidence="1">N2F9704</strain>
    </source>
</reference>
<dbReference type="EMBL" id="CP036172">
    <property type="protein sequence ID" value="QSZ66129.1"/>
    <property type="molecule type" value="Genomic_DNA"/>
</dbReference>
<keyword evidence="2" id="KW-1185">Reference proteome</keyword>
<accession>A0A8A3S2J6</accession>
<dbReference type="Proteomes" id="UP001042704">
    <property type="component" value="Chromosome"/>
</dbReference>
<dbReference type="PROSITE" id="PS51257">
    <property type="entry name" value="PROKAR_LIPOPROTEIN"/>
    <property type="match status" value="1"/>
</dbReference>
<evidence type="ECO:0000313" key="1">
    <source>
        <dbReference type="EMBL" id="QSZ66129.1"/>
    </source>
</evidence>